<keyword evidence="2" id="KW-1185">Reference proteome</keyword>
<accession>A0A4R5KF96</accession>
<proteinExistence type="predicted"/>
<comment type="caution">
    <text evidence="1">The sequence shown here is derived from an EMBL/GenBank/DDBJ whole genome shotgun (WGS) entry which is preliminary data.</text>
</comment>
<dbReference type="EMBL" id="SMRU01000021">
    <property type="protein sequence ID" value="TDF92840.1"/>
    <property type="molecule type" value="Genomic_DNA"/>
</dbReference>
<dbReference type="Proteomes" id="UP000295511">
    <property type="component" value="Unassembled WGS sequence"/>
</dbReference>
<organism evidence="1 2">
    <name type="scientific">Arthrobacter terricola</name>
    <dbReference type="NCBI Taxonomy" id="2547396"/>
    <lineage>
        <taxon>Bacteria</taxon>
        <taxon>Bacillati</taxon>
        <taxon>Actinomycetota</taxon>
        <taxon>Actinomycetes</taxon>
        <taxon>Micrococcales</taxon>
        <taxon>Micrococcaceae</taxon>
        <taxon>Arthrobacter</taxon>
    </lineage>
</organism>
<gene>
    <name evidence="1" type="ORF">E1809_16910</name>
</gene>
<evidence type="ECO:0000313" key="2">
    <source>
        <dbReference type="Proteomes" id="UP000295511"/>
    </source>
</evidence>
<sequence length="82" mass="9070">MTRAAHVTECYGLTGVAYLVQCGDRAREGLFISLEAAMAFARKHNDKHYHGKSPVLHGWPGVDTGKTQRDAAHTVVMYSPRE</sequence>
<evidence type="ECO:0000313" key="1">
    <source>
        <dbReference type="EMBL" id="TDF92840.1"/>
    </source>
</evidence>
<dbReference type="AlphaFoldDB" id="A0A4R5KF96"/>
<protein>
    <submittedName>
        <fullName evidence="1">Uncharacterized protein</fullName>
    </submittedName>
</protein>
<dbReference type="RefSeq" id="WP_133205417.1">
    <property type="nucleotide sequence ID" value="NZ_SMRU01000021.1"/>
</dbReference>
<reference evidence="1 2" key="1">
    <citation type="submission" date="2019-03" db="EMBL/GenBank/DDBJ databases">
        <title>Whole genome sequence of Arthrobacter sp JH1-1.</title>
        <authorList>
            <person name="Trinh H.N."/>
        </authorList>
    </citation>
    <scope>NUCLEOTIDE SEQUENCE [LARGE SCALE GENOMIC DNA]</scope>
    <source>
        <strain evidence="1 2">JH1-1</strain>
    </source>
</reference>
<name>A0A4R5KF96_9MICC</name>